<evidence type="ECO:0008006" key="5">
    <source>
        <dbReference type="Google" id="ProtNLM"/>
    </source>
</evidence>
<evidence type="ECO:0000256" key="2">
    <source>
        <dbReference type="SAM" id="SignalP"/>
    </source>
</evidence>
<feature type="compositionally biased region" description="Polar residues" evidence="1">
    <location>
        <begin position="33"/>
        <end position="51"/>
    </location>
</feature>
<dbReference type="Proteomes" id="UP001500851">
    <property type="component" value="Unassembled WGS sequence"/>
</dbReference>
<keyword evidence="2" id="KW-0732">Signal</keyword>
<gene>
    <name evidence="3" type="ORF">GCM10009768_18230</name>
</gene>
<proteinExistence type="predicted"/>
<evidence type="ECO:0000313" key="3">
    <source>
        <dbReference type="EMBL" id="GAA1789535.1"/>
    </source>
</evidence>
<feature type="region of interest" description="Disordered" evidence="1">
    <location>
        <begin position="28"/>
        <end position="56"/>
    </location>
</feature>
<keyword evidence="4" id="KW-1185">Reference proteome</keyword>
<sequence length="199" mass="21056">MRHPYTRTGILLSALLLIGGVAGCTDAGDAPKPSTTRTAPSESAPTTSQAPSVEPARGAAVEIPVLTLRVTEDLRWLPVSTRLTASATAVLDDGYPATVTASELQSVQNDLDAYARASIEVSTYDPRPTRLENRTIDGAEAWAAEAVGAELRSYWVGGIHGDRQWSVQIETPVSLADAEATQLRERILASIEFTGAPSA</sequence>
<comment type="caution">
    <text evidence="3">The sequence shown here is derived from an EMBL/GenBank/DDBJ whole genome shotgun (WGS) entry which is preliminary data.</text>
</comment>
<protein>
    <recommendedName>
        <fullName evidence="5">Lipoprotein</fullName>
    </recommendedName>
</protein>
<dbReference type="RefSeq" id="WP_344031564.1">
    <property type="nucleotide sequence ID" value="NZ_BAAAOB010000001.1"/>
</dbReference>
<feature type="chain" id="PRO_5046886070" description="Lipoprotein" evidence="2">
    <location>
        <begin position="28"/>
        <end position="199"/>
    </location>
</feature>
<feature type="signal peptide" evidence="2">
    <location>
        <begin position="1"/>
        <end position="27"/>
    </location>
</feature>
<name>A0ABP4XSD5_9MICO</name>
<evidence type="ECO:0000256" key="1">
    <source>
        <dbReference type="SAM" id="MobiDB-lite"/>
    </source>
</evidence>
<organism evidence="3 4">
    <name type="scientific">Leucobacter iarius</name>
    <dbReference type="NCBI Taxonomy" id="333963"/>
    <lineage>
        <taxon>Bacteria</taxon>
        <taxon>Bacillati</taxon>
        <taxon>Actinomycetota</taxon>
        <taxon>Actinomycetes</taxon>
        <taxon>Micrococcales</taxon>
        <taxon>Microbacteriaceae</taxon>
        <taxon>Leucobacter</taxon>
    </lineage>
</organism>
<reference evidence="4" key="1">
    <citation type="journal article" date="2019" name="Int. J. Syst. Evol. Microbiol.">
        <title>The Global Catalogue of Microorganisms (GCM) 10K type strain sequencing project: providing services to taxonomists for standard genome sequencing and annotation.</title>
        <authorList>
            <consortium name="The Broad Institute Genomics Platform"/>
            <consortium name="The Broad Institute Genome Sequencing Center for Infectious Disease"/>
            <person name="Wu L."/>
            <person name="Ma J."/>
        </authorList>
    </citation>
    <scope>NUCLEOTIDE SEQUENCE [LARGE SCALE GENOMIC DNA]</scope>
    <source>
        <strain evidence="4">JCM 14736</strain>
    </source>
</reference>
<evidence type="ECO:0000313" key="4">
    <source>
        <dbReference type="Proteomes" id="UP001500851"/>
    </source>
</evidence>
<dbReference type="PROSITE" id="PS51257">
    <property type="entry name" value="PROKAR_LIPOPROTEIN"/>
    <property type="match status" value="1"/>
</dbReference>
<dbReference type="EMBL" id="BAAAOB010000001">
    <property type="protein sequence ID" value="GAA1789535.1"/>
    <property type="molecule type" value="Genomic_DNA"/>
</dbReference>
<accession>A0ABP4XSD5</accession>